<gene>
    <name evidence="1" type="ORF">I540_5532</name>
</gene>
<accession>X8DER3</accession>
<proteinExistence type="predicted"/>
<sequence length="55" mass="5862">MLAAMGFIARAKLRQGGELWPMRIEIVDTGTDIGRKLVGLCARPVYRGGTVSSAA</sequence>
<organism evidence="1 2">
    <name type="scientific">Mycobacteroides abscessus subsp. bolletii 1513</name>
    <dbReference type="NCBI Taxonomy" id="1299321"/>
    <lineage>
        <taxon>Bacteria</taxon>
        <taxon>Bacillati</taxon>
        <taxon>Actinomycetota</taxon>
        <taxon>Actinomycetes</taxon>
        <taxon>Mycobacteriales</taxon>
        <taxon>Mycobacteriaceae</taxon>
        <taxon>Mycobacteroides</taxon>
        <taxon>Mycobacteroides abscessus</taxon>
    </lineage>
</organism>
<reference evidence="1 2" key="1">
    <citation type="submission" date="2013-12" db="EMBL/GenBank/DDBJ databases">
        <authorList>
            <person name="Zelazny A."/>
            <person name="Olivier K."/>
            <person name="Holland S."/>
            <person name="Lenaerts A."/>
            <person name="Ordway D."/>
            <person name="DeGroote M.A."/>
            <person name="Parker T."/>
            <person name="Sizemore C."/>
            <person name="Tallon L.J."/>
            <person name="Sadzewicz L.K."/>
            <person name="Sengamalay N."/>
            <person name="Fraser C.M."/>
            <person name="Hine E."/>
            <person name="Shefchek K.A."/>
            <person name="Das S.P."/>
            <person name="Tettelin H."/>
        </authorList>
    </citation>
    <scope>NUCLEOTIDE SEQUENCE [LARGE SCALE GENOMIC DNA]</scope>
    <source>
        <strain evidence="1 2">1513</strain>
    </source>
</reference>
<evidence type="ECO:0000313" key="2">
    <source>
        <dbReference type="Proteomes" id="UP000023351"/>
    </source>
</evidence>
<dbReference type="Proteomes" id="UP000023351">
    <property type="component" value="Unassembled WGS sequence"/>
</dbReference>
<evidence type="ECO:0000313" key="1">
    <source>
        <dbReference type="EMBL" id="EUA67112.1"/>
    </source>
</evidence>
<dbReference type="AlphaFoldDB" id="X8DER3"/>
<dbReference type="EMBL" id="JAOJ01000003">
    <property type="protein sequence ID" value="EUA67112.1"/>
    <property type="molecule type" value="Genomic_DNA"/>
</dbReference>
<name>X8DER3_9MYCO</name>
<protein>
    <submittedName>
        <fullName evidence="1">Uncharacterized protein</fullName>
    </submittedName>
</protein>
<comment type="caution">
    <text evidence="1">The sequence shown here is derived from an EMBL/GenBank/DDBJ whole genome shotgun (WGS) entry which is preliminary data.</text>
</comment>